<feature type="transmembrane region" description="Helical" evidence="10">
    <location>
        <begin position="74"/>
        <end position="97"/>
    </location>
</feature>
<evidence type="ECO:0000256" key="10">
    <source>
        <dbReference type="SAM" id="Phobius"/>
    </source>
</evidence>
<dbReference type="GO" id="GO:0006465">
    <property type="term" value="P:signal peptide processing"/>
    <property type="evidence" value="ECO:0007669"/>
    <property type="project" value="InterPro"/>
</dbReference>
<dbReference type="GO" id="GO:0005787">
    <property type="term" value="C:signal peptidase complex"/>
    <property type="evidence" value="ECO:0007669"/>
    <property type="project" value="InterPro"/>
</dbReference>
<comment type="subcellular location">
    <subcellularLocation>
        <location evidence="1">Endoplasmic reticulum membrane</location>
        <topology evidence="1">Multi-pass membrane protein</topology>
    </subcellularLocation>
</comment>
<accession>A0A9W9HXH7</accession>
<evidence type="ECO:0000256" key="8">
    <source>
        <dbReference type="ARBA" id="ARBA00045608"/>
    </source>
</evidence>
<protein>
    <recommendedName>
        <fullName evidence="3">Signal peptidase complex subunit 2</fullName>
    </recommendedName>
</protein>
<evidence type="ECO:0000313" key="11">
    <source>
        <dbReference type="EMBL" id="KAJ5157806.1"/>
    </source>
</evidence>
<dbReference type="GO" id="GO:0045047">
    <property type="term" value="P:protein targeting to ER"/>
    <property type="evidence" value="ECO:0007669"/>
    <property type="project" value="TreeGrafter"/>
</dbReference>
<dbReference type="InterPro" id="IPR009582">
    <property type="entry name" value="Spc2/SPCS2"/>
</dbReference>
<dbReference type="EMBL" id="JAPQKN010000006">
    <property type="protein sequence ID" value="KAJ5157806.1"/>
    <property type="molecule type" value="Genomic_DNA"/>
</dbReference>
<evidence type="ECO:0000256" key="5">
    <source>
        <dbReference type="ARBA" id="ARBA00022824"/>
    </source>
</evidence>
<dbReference type="AlphaFoldDB" id="A0A9W9HXH7"/>
<comment type="caution">
    <text evidence="11">The sequence shown here is derived from an EMBL/GenBank/DDBJ whole genome shotgun (WGS) entry which is preliminary data.</text>
</comment>
<reference evidence="11" key="2">
    <citation type="journal article" date="2023" name="IMA Fungus">
        <title>Comparative genomic study of the Penicillium genus elucidates a diverse pangenome and 15 lateral gene transfer events.</title>
        <authorList>
            <person name="Petersen C."/>
            <person name="Sorensen T."/>
            <person name="Nielsen M.R."/>
            <person name="Sondergaard T.E."/>
            <person name="Sorensen J.L."/>
            <person name="Fitzpatrick D.A."/>
            <person name="Frisvad J.C."/>
            <person name="Nielsen K.L."/>
        </authorList>
    </citation>
    <scope>NUCLEOTIDE SEQUENCE</scope>
    <source>
        <strain evidence="11">IBT 26290</strain>
    </source>
</reference>
<keyword evidence="12" id="KW-1185">Reference proteome</keyword>
<evidence type="ECO:0000256" key="7">
    <source>
        <dbReference type="ARBA" id="ARBA00023136"/>
    </source>
</evidence>
<evidence type="ECO:0000256" key="3">
    <source>
        <dbReference type="ARBA" id="ARBA00017057"/>
    </source>
</evidence>
<dbReference type="Proteomes" id="UP001149163">
    <property type="component" value="Unassembled WGS sequence"/>
</dbReference>
<evidence type="ECO:0000256" key="4">
    <source>
        <dbReference type="ARBA" id="ARBA00022692"/>
    </source>
</evidence>
<sequence length="210" mass="22909">MADHKVPVYSTNDLKSTSDDALLPYLTNLPAPYTFTVDHSKSNIRFVLGYSAVAIAGFTFYADRKLGWEATTSPWIIAAVASYFVLNSALTFWIWAVEAGEVFSGKRKTGETISISSSAKKHAVPYQLHVVYKSPAGKVLQDKKFEAPFTNWFSADGVFHPEPFRRWLAGEVDVLRLAAKENEKKTGGASALVGQQGEAGNIGKGGKSSR</sequence>
<dbReference type="PANTHER" id="PTHR13085:SF0">
    <property type="entry name" value="SIGNAL PEPTIDASE COMPLEX SUBUNIT 2"/>
    <property type="match status" value="1"/>
</dbReference>
<evidence type="ECO:0000256" key="2">
    <source>
        <dbReference type="ARBA" id="ARBA00007324"/>
    </source>
</evidence>
<keyword evidence="5" id="KW-0256">Endoplasmic reticulum</keyword>
<feature type="compositionally biased region" description="Gly residues" evidence="9">
    <location>
        <begin position="200"/>
        <end position="210"/>
    </location>
</feature>
<proteinExistence type="inferred from homology"/>
<dbReference type="GeneID" id="81430206"/>
<evidence type="ECO:0000256" key="1">
    <source>
        <dbReference type="ARBA" id="ARBA00004477"/>
    </source>
</evidence>
<comment type="similarity">
    <text evidence="2">Belongs to the SPCS2 family.</text>
</comment>
<dbReference type="OrthoDB" id="29558at2759"/>
<gene>
    <name evidence="11" type="ORF">N7482_008906</name>
</gene>
<feature type="region of interest" description="Disordered" evidence="9">
    <location>
        <begin position="182"/>
        <end position="210"/>
    </location>
</feature>
<name>A0A9W9HXH7_9EURO</name>
<keyword evidence="4 10" id="KW-0812">Transmembrane</keyword>
<dbReference type="Pfam" id="PF06703">
    <property type="entry name" value="SPC25"/>
    <property type="match status" value="1"/>
</dbReference>
<keyword evidence="7 10" id="KW-0472">Membrane</keyword>
<keyword evidence="6 10" id="KW-1133">Transmembrane helix</keyword>
<reference evidence="11" key="1">
    <citation type="submission" date="2022-11" db="EMBL/GenBank/DDBJ databases">
        <authorList>
            <person name="Petersen C."/>
        </authorList>
    </citation>
    <scope>NUCLEOTIDE SEQUENCE</scope>
    <source>
        <strain evidence="11">IBT 26290</strain>
    </source>
</reference>
<comment type="function">
    <text evidence="8">Component of the signal peptidase complex (SPC) which catalyzes the cleavage of N-terminal signal sequences from nascent proteins as they are translocated into the lumen of the endoplasmic reticulum. Enhances the enzymatic activity of SPC and facilitates the interactions between different components of the translocation site.</text>
</comment>
<evidence type="ECO:0000256" key="6">
    <source>
        <dbReference type="ARBA" id="ARBA00022989"/>
    </source>
</evidence>
<organism evidence="11 12">
    <name type="scientific">Penicillium canariense</name>
    <dbReference type="NCBI Taxonomy" id="189055"/>
    <lineage>
        <taxon>Eukaryota</taxon>
        <taxon>Fungi</taxon>
        <taxon>Dikarya</taxon>
        <taxon>Ascomycota</taxon>
        <taxon>Pezizomycotina</taxon>
        <taxon>Eurotiomycetes</taxon>
        <taxon>Eurotiomycetidae</taxon>
        <taxon>Eurotiales</taxon>
        <taxon>Aspergillaceae</taxon>
        <taxon>Penicillium</taxon>
    </lineage>
</organism>
<dbReference type="PANTHER" id="PTHR13085">
    <property type="entry name" value="MICROSOMAL SIGNAL PEPTIDASE 25 KDA SUBUNIT"/>
    <property type="match status" value="1"/>
</dbReference>
<feature type="transmembrane region" description="Helical" evidence="10">
    <location>
        <begin position="44"/>
        <end position="62"/>
    </location>
</feature>
<evidence type="ECO:0000256" key="9">
    <source>
        <dbReference type="SAM" id="MobiDB-lite"/>
    </source>
</evidence>
<evidence type="ECO:0000313" key="12">
    <source>
        <dbReference type="Proteomes" id="UP001149163"/>
    </source>
</evidence>
<dbReference type="RefSeq" id="XP_056540795.1">
    <property type="nucleotide sequence ID" value="XM_056691030.1"/>
</dbReference>